<evidence type="ECO:0000313" key="2">
    <source>
        <dbReference type="Proteomes" id="UP000000495"/>
    </source>
</evidence>
<name>F8L1S2_PARAV</name>
<proteinExistence type="predicted"/>
<dbReference type="HOGENOM" id="CLU_1684879_0_0_0"/>
<dbReference type="KEGG" id="puv:PUV_22810"/>
<reference evidence="1 2" key="2">
    <citation type="journal article" date="2011" name="Mol. Biol. Evol.">
        <title>Unity in variety--the pan-genome of the Chlamydiae.</title>
        <authorList>
            <person name="Collingro A."/>
            <person name="Tischler P."/>
            <person name="Weinmaier T."/>
            <person name="Penz T."/>
            <person name="Heinz E."/>
            <person name="Brunham R.C."/>
            <person name="Read T.D."/>
            <person name="Bavoil P.M."/>
            <person name="Sachse K."/>
            <person name="Kahane S."/>
            <person name="Friedman M.G."/>
            <person name="Rattei T."/>
            <person name="Myers G.S."/>
            <person name="Horn M."/>
        </authorList>
    </citation>
    <scope>NUCLEOTIDE SEQUENCE [LARGE SCALE GENOMIC DNA]</scope>
    <source>
        <strain evidence="2">UV7</strain>
    </source>
</reference>
<keyword evidence="2" id="KW-1185">Reference proteome</keyword>
<gene>
    <name evidence="1" type="ordered locus">PUV_22810</name>
</gene>
<dbReference type="STRING" id="765952.PUV_22810"/>
<organism evidence="1 2">
    <name type="scientific">Parachlamydia acanthamoebae (strain UV7)</name>
    <dbReference type="NCBI Taxonomy" id="765952"/>
    <lineage>
        <taxon>Bacteria</taxon>
        <taxon>Pseudomonadati</taxon>
        <taxon>Chlamydiota</taxon>
        <taxon>Chlamydiia</taxon>
        <taxon>Parachlamydiales</taxon>
        <taxon>Parachlamydiaceae</taxon>
        <taxon>Parachlamydia</taxon>
    </lineage>
</organism>
<protein>
    <submittedName>
        <fullName evidence="1">Uncharacterized protein</fullName>
    </submittedName>
</protein>
<sequence>MIHIADKNGYTRRLLGGLHPLCGQGVTSRIEVINNPAPCKPRTADSRPAPGPFNLTSTSRIPTDIANFAASCAATVAANAEDLREPEKLTFPALAHETTFPFGSVMDTIVLLKVALTCATPDGTCACNFFLGFAAAAFLFTTCLDKVIHSSLIFSY</sequence>
<reference key="1">
    <citation type="journal article" date="2011" name="Mol. Biol. Evol.">
        <title>Unity in variety -- the pan-genome of the Chlamydiae.</title>
        <authorList>
            <person name="Collingro A."/>
            <person name="Tischler P."/>
            <person name="Weinmaier T."/>
            <person name="Penz T."/>
            <person name="Heinz E."/>
            <person name="Brunham R.C."/>
            <person name="Read T.D."/>
            <person name="Bavoil P.M."/>
            <person name="Sachse K."/>
            <person name="Kahane S."/>
            <person name="Friedman M.G."/>
            <person name="Rattei T."/>
            <person name="Myers G.S.A."/>
            <person name="Horn M."/>
        </authorList>
    </citation>
    <scope>NUCLEOTIDE SEQUENCE</scope>
    <source>
        <strain>UV7</strain>
    </source>
</reference>
<evidence type="ECO:0000313" key="1">
    <source>
        <dbReference type="EMBL" id="CCB87231.1"/>
    </source>
</evidence>
<dbReference type="AlphaFoldDB" id="F8L1S2"/>
<dbReference type="Proteomes" id="UP000000495">
    <property type="component" value="Chromosome"/>
</dbReference>
<accession>F8L1S2</accession>
<dbReference type="EMBL" id="FR872580">
    <property type="protein sequence ID" value="CCB87231.1"/>
    <property type="molecule type" value="Genomic_DNA"/>
</dbReference>